<dbReference type="EMBL" id="DS566017">
    <property type="status" value="NOT_ANNOTATED_CDS"/>
    <property type="molecule type" value="Genomic_DNA"/>
</dbReference>
<dbReference type="VEuPathDB" id="FungiDB:KRP22_2972"/>
<feature type="compositionally biased region" description="Acidic residues" evidence="1">
    <location>
        <begin position="41"/>
        <end position="51"/>
    </location>
</feature>
<dbReference type="VEuPathDB" id="FungiDB:KRP23_3785"/>
<evidence type="ECO:0000256" key="1">
    <source>
        <dbReference type="SAM" id="MobiDB-lite"/>
    </source>
</evidence>
<dbReference type="STRING" id="164328.H3GKF3"/>
<protein>
    <submittedName>
        <fullName evidence="2">Uncharacterized protein</fullName>
    </submittedName>
</protein>
<evidence type="ECO:0000313" key="3">
    <source>
        <dbReference type="Proteomes" id="UP000005238"/>
    </source>
</evidence>
<name>H3GKF3_PHYRM</name>
<keyword evidence="3" id="KW-1185">Reference proteome</keyword>
<accession>H3GKF3</accession>
<reference evidence="2" key="2">
    <citation type="submission" date="2015-06" db="UniProtKB">
        <authorList>
            <consortium name="EnsemblProtists"/>
        </authorList>
    </citation>
    <scope>IDENTIFICATION</scope>
    <source>
        <strain evidence="2">Pr102</strain>
    </source>
</reference>
<feature type="compositionally biased region" description="Polar residues" evidence="1">
    <location>
        <begin position="28"/>
        <end position="38"/>
    </location>
</feature>
<sequence>MKRLASQPITAFFQRKQSRRRSIESVDSDASASPNTHPADQVEEIQDEEGPNEPPTTKRNAHARREAREDVTGILQRRELVGCASTRLFVGSQGPRRRRKQQLVRWALTHSQRLPVELQLAPHWERQAGAMNNERFYASCLEFDAQGVLLAAGASNGIIALYDFDDVFHRSLNLGQVRKDEEEPSAADTDVTEVQQEVKLPDEILHPIHTIFTPFEVKCIRWTPSNEVPERINQVS</sequence>
<dbReference type="EnsemblProtists" id="Phyra76736">
    <property type="protein sequence ID" value="Phyra76736"/>
    <property type="gene ID" value="Phyra76736"/>
</dbReference>
<dbReference type="Proteomes" id="UP000005238">
    <property type="component" value="Unassembled WGS sequence"/>
</dbReference>
<organism evidence="2 3">
    <name type="scientific">Phytophthora ramorum</name>
    <name type="common">Sudden oak death agent</name>
    <dbReference type="NCBI Taxonomy" id="164328"/>
    <lineage>
        <taxon>Eukaryota</taxon>
        <taxon>Sar</taxon>
        <taxon>Stramenopiles</taxon>
        <taxon>Oomycota</taxon>
        <taxon>Peronosporomycetes</taxon>
        <taxon>Peronosporales</taxon>
        <taxon>Peronosporaceae</taxon>
        <taxon>Phytophthora</taxon>
    </lineage>
</organism>
<dbReference type="AlphaFoldDB" id="H3GKF3"/>
<dbReference type="InParanoid" id="H3GKF3"/>
<feature type="region of interest" description="Disordered" evidence="1">
    <location>
        <begin position="1"/>
        <end position="68"/>
    </location>
</feature>
<proteinExistence type="predicted"/>
<reference evidence="3" key="1">
    <citation type="journal article" date="2006" name="Science">
        <title>Phytophthora genome sequences uncover evolutionary origins and mechanisms of pathogenesis.</title>
        <authorList>
            <person name="Tyler B.M."/>
            <person name="Tripathy S."/>
            <person name="Zhang X."/>
            <person name="Dehal P."/>
            <person name="Jiang R.H."/>
            <person name="Aerts A."/>
            <person name="Arredondo F.D."/>
            <person name="Baxter L."/>
            <person name="Bensasson D."/>
            <person name="Beynon J.L."/>
            <person name="Chapman J."/>
            <person name="Damasceno C.M."/>
            <person name="Dorrance A.E."/>
            <person name="Dou D."/>
            <person name="Dickerman A.W."/>
            <person name="Dubchak I.L."/>
            <person name="Garbelotto M."/>
            <person name="Gijzen M."/>
            <person name="Gordon S.G."/>
            <person name="Govers F."/>
            <person name="Grunwald N.J."/>
            <person name="Huang W."/>
            <person name="Ivors K.L."/>
            <person name="Jones R.W."/>
            <person name="Kamoun S."/>
            <person name="Krampis K."/>
            <person name="Lamour K.H."/>
            <person name="Lee M.K."/>
            <person name="McDonald W.H."/>
            <person name="Medina M."/>
            <person name="Meijer H.J."/>
            <person name="Nordberg E.K."/>
            <person name="Maclean D.J."/>
            <person name="Ospina-Giraldo M.D."/>
            <person name="Morris P.F."/>
            <person name="Phuntumart V."/>
            <person name="Putnam N.H."/>
            <person name="Rash S."/>
            <person name="Rose J.K."/>
            <person name="Sakihama Y."/>
            <person name="Salamov A.A."/>
            <person name="Savidor A."/>
            <person name="Scheuring C.F."/>
            <person name="Smith B.M."/>
            <person name="Sobral B.W."/>
            <person name="Terry A."/>
            <person name="Torto-Alalibo T.A."/>
            <person name="Win J."/>
            <person name="Xu Z."/>
            <person name="Zhang H."/>
            <person name="Grigoriev I.V."/>
            <person name="Rokhsar D.S."/>
            <person name="Boore J.L."/>
        </authorList>
    </citation>
    <scope>NUCLEOTIDE SEQUENCE [LARGE SCALE GENOMIC DNA]</scope>
    <source>
        <strain evidence="3">Pr102</strain>
    </source>
</reference>
<dbReference type="eggNOG" id="ENOG502QTIU">
    <property type="taxonomic scope" value="Eukaryota"/>
</dbReference>
<evidence type="ECO:0000313" key="2">
    <source>
        <dbReference type="EnsemblProtists" id="Phyra76736"/>
    </source>
</evidence>
<dbReference type="HOGENOM" id="CLU_078660_0_0_1"/>